<evidence type="ECO:0000313" key="2">
    <source>
        <dbReference type="Proteomes" id="UP000030451"/>
    </source>
</evidence>
<dbReference type="EMBL" id="JRWP01000044">
    <property type="protein sequence ID" value="KGY07452.1"/>
    <property type="molecule type" value="Genomic_DNA"/>
</dbReference>
<dbReference type="RefSeq" id="WP_038192308.1">
    <property type="nucleotide sequence ID" value="NZ_JRWP01000044.1"/>
</dbReference>
<dbReference type="AlphaFoldDB" id="A0A0A5HPH3"/>
<accession>A0A0A5HPH3</accession>
<protein>
    <submittedName>
        <fullName evidence="1">Acyl carrier protein</fullName>
    </submittedName>
</protein>
<proteinExistence type="predicted"/>
<gene>
    <name evidence="1" type="ORF">NM06_16705</name>
</gene>
<comment type="caution">
    <text evidence="1">The sequence shown here is derived from an EMBL/GenBank/DDBJ whole genome shotgun (WGS) entry which is preliminary data.</text>
</comment>
<dbReference type="OrthoDB" id="5326335at2"/>
<name>A0A0A5HPH3_PHOS4</name>
<dbReference type="Gene3D" id="1.10.1200.10">
    <property type="entry name" value="ACP-like"/>
    <property type="match status" value="1"/>
</dbReference>
<dbReference type="Proteomes" id="UP000030451">
    <property type="component" value="Unassembled WGS sequence"/>
</dbReference>
<dbReference type="InterPro" id="IPR036736">
    <property type="entry name" value="ACP-like_sf"/>
</dbReference>
<dbReference type="SUPFAM" id="SSF47336">
    <property type="entry name" value="ACP-like"/>
    <property type="match status" value="1"/>
</dbReference>
<sequence>MSNNDKLLNAFVTSLGISEELVKDDLKYNSISQWDSIAHMTLVAELENVFDVMLDTDQIIDMSSVAKAREILSSHDIEF</sequence>
<organism evidence="1 2">
    <name type="scientific">Photobacterium sp. (strain ATCC 43367)</name>
    <dbReference type="NCBI Taxonomy" id="379097"/>
    <lineage>
        <taxon>Bacteria</taxon>
        <taxon>Pseudomonadati</taxon>
        <taxon>Pseudomonadota</taxon>
        <taxon>Gammaproteobacteria</taxon>
        <taxon>Vibrionales</taxon>
        <taxon>Vibrionaceae</taxon>
        <taxon>Vibrio</taxon>
        <taxon>Vibrio oreintalis group</taxon>
    </lineage>
</organism>
<evidence type="ECO:0000313" key="1">
    <source>
        <dbReference type="EMBL" id="KGY07452.1"/>
    </source>
</evidence>
<reference evidence="1 2" key="1">
    <citation type="submission" date="2014-10" db="EMBL/GenBank/DDBJ databases">
        <title>Genome sequencing of Vibrio sinaloensis T08.</title>
        <authorList>
            <person name="Chan K.-G."/>
            <person name="Mohamad N.I."/>
        </authorList>
    </citation>
    <scope>NUCLEOTIDE SEQUENCE [LARGE SCALE GENOMIC DNA]</scope>
    <source>
        <strain evidence="1 2">T08</strain>
    </source>
</reference>